<name>A0A5B6V1V7_9ROSI</name>
<proteinExistence type="predicted"/>
<reference evidence="1" key="1">
    <citation type="submission" date="2019-08" db="EMBL/GenBank/DDBJ databases">
        <authorList>
            <person name="Liu F."/>
        </authorList>
    </citation>
    <scope>NUCLEOTIDE SEQUENCE [LARGE SCALE GENOMIC DNA]</scope>
    <source>
        <strain evidence="1">PA1801</strain>
        <tissue evidence="1">Leaf</tissue>
    </source>
</reference>
<evidence type="ECO:0000313" key="1">
    <source>
        <dbReference type="EMBL" id="KAA3462983.1"/>
    </source>
</evidence>
<comment type="caution">
    <text evidence="1">The sequence shown here is derived from an EMBL/GenBank/DDBJ whole genome shotgun (WGS) entry which is preliminary data.</text>
</comment>
<dbReference type="AlphaFoldDB" id="A0A5B6V1V7"/>
<dbReference type="Pfam" id="PF14555">
    <property type="entry name" value="UBA_4"/>
    <property type="match status" value="1"/>
</dbReference>
<sequence>MVRPNQEAIDTFISITGAPEAVAISMLELKAGNHERRDQASIELQLCNVFEAKALELSDFEKRQDFLRTREVGEFLNATLCGAMTKAVLPPLETIRLDILGNRTMSNFYHDVLYSLYRNCYQSNAKEFA</sequence>
<dbReference type="OrthoDB" id="1812253at2759"/>
<dbReference type="Proteomes" id="UP000325315">
    <property type="component" value="Unassembled WGS sequence"/>
</dbReference>
<gene>
    <name evidence="1" type="ORF">EPI10_029415</name>
</gene>
<protein>
    <submittedName>
        <fullName evidence="1">Plant UBX domain-containing protein 8-like</fullName>
    </submittedName>
</protein>
<keyword evidence="2" id="KW-1185">Reference proteome</keyword>
<evidence type="ECO:0000313" key="2">
    <source>
        <dbReference type="Proteomes" id="UP000325315"/>
    </source>
</evidence>
<dbReference type="EMBL" id="SMMG02000009">
    <property type="protein sequence ID" value="KAA3462983.1"/>
    <property type="molecule type" value="Genomic_DNA"/>
</dbReference>
<organism evidence="1 2">
    <name type="scientific">Gossypium australe</name>
    <dbReference type="NCBI Taxonomy" id="47621"/>
    <lineage>
        <taxon>Eukaryota</taxon>
        <taxon>Viridiplantae</taxon>
        <taxon>Streptophyta</taxon>
        <taxon>Embryophyta</taxon>
        <taxon>Tracheophyta</taxon>
        <taxon>Spermatophyta</taxon>
        <taxon>Magnoliopsida</taxon>
        <taxon>eudicotyledons</taxon>
        <taxon>Gunneridae</taxon>
        <taxon>Pentapetalae</taxon>
        <taxon>rosids</taxon>
        <taxon>malvids</taxon>
        <taxon>Malvales</taxon>
        <taxon>Malvaceae</taxon>
        <taxon>Malvoideae</taxon>
        <taxon>Gossypium</taxon>
    </lineage>
</organism>
<accession>A0A5B6V1V7</accession>